<sequence>MTMVSEPVDTSCVPGCGKECSGQGAAFCRCLEAVFSRSIFVRVGGCKMGKCEDSSAEGETEKPAPAKAETKKAEGNAAFQAKNFEEATRLYGEAIALAEAAGEPVPGVYFSNRAVCLASLNDWEGARSDAAQALSCKDLTPAATKKALFQKSRAESRLLLVEELEATLRLADSLGLRAEVERLLGSDLPTKTQVDARADARKDVENRMSGAVADVVFQEAQAQAEASPVPQPASQAKEAGTARYRDGDYRGAITHYRQAMDLAPADDAGLRAQLLGNIAAACLMLKKAAECATACEESLALDSSNSKVRARLASAQVARGDFAAARATVGEVNGEDSALTNALKQIGSTEATLAEADQALSKGEPAKALNMYANLESSVLFDYPPLTLKMAHCYLDLRQYPRVLNTTQQILRSNPTSIDALLLRTQALYRNHNATADSKQWVEPLEQGQRLLKEALSLDPDHSEAQALRKRLRSLCTKHAELKELMDSREFEQGQAVIDSMLELCQDHPVLMASLYAERAKACMRLKDWRGVIKDVGQATYRNHSLVQPYLYRAQALQALERHEDAVKELESLLSWHQVESVYHKLEEAKFLLRKHKRRNYYEVLGVPSVASQLEIKKAYRERAAEWHPDKKSHLDEASKKNAEEMFKCIGEAYEVLTDPTKKELYEKGYDLEGINEQIELKKRRTNGCCGGRPGGGCC</sequence>
<dbReference type="InterPro" id="IPR011990">
    <property type="entry name" value="TPR-like_helical_dom_sf"/>
</dbReference>
<evidence type="ECO:0000259" key="6">
    <source>
        <dbReference type="PROSITE" id="PS50076"/>
    </source>
</evidence>
<evidence type="ECO:0000256" key="2">
    <source>
        <dbReference type="ARBA" id="ARBA00022803"/>
    </source>
</evidence>
<feature type="domain" description="J" evidence="6">
    <location>
        <begin position="600"/>
        <end position="674"/>
    </location>
</feature>
<dbReference type="Gene3D" id="1.25.40.10">
    <property type="entry name" value="Tetratricopeptide repeat domain"/>
    <property type="match status" value="4"/>
</dbReference>
<keyword evidence="2 3" id="KW-0802">TPR repeat</keyword>
<keyword evidence="4" id="KW-0175">Coiled coil</keyword>
<evidence type="ECO:0000313" key="8">
    <source>
        <dbReference type="Proteomes" id="UP001642484"/>
    </source>
</evidence>
<feature type="coiled-coil region" evidence="4">
    <location>
        <begin position="553"/>
        <end position="580"/>
    </location>
</feature>
<dbReference type="Gene3D" id="1.10.287.110">
    <property type="entry name" value="DnaJ domain"/>
    <property type="match status" value="1"/>
</dbReference>
<organism evidence="7 8">
    <name type="scientific">Durusdinium trenchii</name>
    <dbReference type="NCBI Taxonomy" id="1381693"/>
    <lineage>
        <taxon>Eukaryota</taxon>
        <taxon>Sar</taxon>
        <taxon>Alveolata</taxon>
        <taxon>Dinophyceae</taxon>
        <taxon>Suessiales</taxon>
        <taxon>Symbiodiniaceae</taxon>
        <taxon>Durusdinium</taxon>
    </lineage>
</organism>
<dbReference type="PANTHER" id="PTHR45188">
    <property type="entry name" value="DNAJ PROTEIN P58IPK HOMOLOG"/>
    <property type="match status" value="1"/>
</dbReference>
<proteinExistence type="predicted"/>
<evidence type="ECO:0000313" key="7">
    <source>
        <dbReference type="EMBL" id="CAK9110402.1"/>
    </source>
</evidence>
<dbReference type="PRINTS" id="PR00625">
    <property type="entry name" value="JDOMAIN"/>
</dbReference>
<dbReference type="InterPro" id="IPR036869">
    <property type="entry name" value="J_dom_sf"/>
</dbReference>
<dbReference type="SMART" id="SM00271">
    <property type="entry name" value="DnaJ"/>
    <property type="match status" value="1"/>
</dbReference>
<dbReference type="SUPFAM" id="SSF46565">
    <property type="entry name" value="Chaperone J-domain"/>
    <property type="match status" value="1"/>
</dbReference>
<reference evidence="7 8" key="1">
    <citation type="submission" date="2024-02" db="EMBL/GenBank/DDBJ databases">
        <authorList>
            <person name="Chen Y."/>
            <person name="Shah S."/>
            <person name="Dougan E. K."/>
            <person name="Thang M."/>
            <person name="Chan C."/>
        </authorList>
    </citation>
    <scope>NUCLEOTIDE SEQUENCE [LARGE SCALE GENOMIC DNA]</scope>
</reference>
<evidence type="ECO:0000256" key="3">
    <source>
        <dbReference type="PROSITE-ProRule" id="PRU00339"/>
    </source>
</evidence>
<dbReference type="InterPro" id="IPR018253">
    <property type="entry name" value="DnaJ_domain_CS"/>
</dbReference>
<feature type="region of interest" description="Disordered" evidence="5">
    <location>
        <begin position="50"/>
        <end position="72"/>
    </location>
</feature>
<dbReference type="Pfam" id="PF00226">
    <property type="entry name" value="DnaJ"/>
    <property type="match status" value="1"/>
</dbReference>
<dbReference type="SUPFAM" id="SSF48452">
    <property type="entry name" value="TPR-like"/>
    <property type="match status" value="4"/>
</dbReference>
<dbReference type="EMBL" id="CAXAMN010027384">
    <property type="protein sequence ID" value="CAK9110402.1"/>
    <property type="molecule type" value="Genomic_DNA"/>
</dbReference>
<accession>A0ABP0SDG4</accession>
<keyword evidence="1" id="KW-0677">Repeat</keyword>
<evidence type="ECO:0000256" key="4">
    <source>
        <dbReference type="SAM" id="Coils"/>
    </source>
</evidence>
<dbReference type="PANTHER" id="PTHR45188:SF2">
    <property type="entry name" value="DNAJ HOMOLOG SUBFAMILY C MEMBER 7"/>
    <property type="match status" value="1"/>
</dbReference>
<feature type="compositionally biased region" description="Low complexity" evidence="5">
    <location>
        <begin position="223"/>
        <end position="236"/>
    </location>
</feature>
<dbReference type="PROSITE" id="PS50005">
    <property type="entry name" value="TPR"/>
    <property type="match status" value="1"/>
</dbReference>
<feature type="region of interest" description="Disordered" evidence="5">
    <location>
        <begin position="223"/>
        <end position="242"/>
    </location>
</feature>
<dbReference type="InterPro" id="IPR019734">
    <property type="entry name" value="TPR_rpt"/>
</dbReference>
<dbReference type="Proteomes" id="UP001642484">
    <property type="component" value="Unassembled WGS sequence"/>
</dbReference>
<name>A0ABP0SDG4_9DINO</name>
<comment type="caution">
    <text evidence="7">The sequence shown here is derived from an EMBL/GenBank/DDBJ whole genome shotgun (WGS) entry which is preliminary data.</text>
</comment>
<evidence type="ECO:0000256" key="5">
    <source>
        <dbReference type="SAM" id="MobiDB-lite"/>
    </source>
</evidence>
<feature type="repeat" description="TPR" evidence="3">
    <location>
        <begin position="233"/>
        <end position="266"/>
    </location>
</feature>
<dbReference type="PROSITE" id="PS50076">
    <property type="entry name" value="DNAJ_2"/>
    <property type="match status" value="1"/>
</dbReference>
<gene>
    <name evidence="7" type="ORF">CCMP2556_LOCUS51327</name>
</gene>
<evidence type="ECO:0000256" key="1">
    <source>
        <dbReference type="ARBA" id="ARBA00022737"/>
    </source>
</evidence>
<dbReference type="CDD" id="cd06257">
    <property type="entry name" value="DnaJ"/>
    <property type="match status" value="1"/>
</dbReference>
<dbReference type="PROSITE" id="PS00636">
    <property type="entry name" value="DNAJ_1"/>
    <property type="match status" value="1"/>
</dbReference>
<protein>
    <recommendedName>
        <fullName evidence="6">J domain-containing protein</fullName>
    </recommendedName>
</protein>
<dbReference type="SMART" id="SM00028">
    <property type="entry name" value="TPR"/>
    <property type="match status" value="6"/>
</dbReference>
<dbReference type="InterPro" id="IPR001623">
    <property type="entry name" value="DnaJ_domain"/>
</dbReference>
<keyword evidence="8" id="KW-1185">Reference proteome</keyword>